<feature type="transmembrane region" description="Helical" evidence="2">
    <location>
        <begin position="500"/>
        <end position="522"/>
    </location>
</feature>
<dbReference type="EMBL" id="NPIC01000009">
    <property type="protein sequence ID" value="RDL33350.1"/>
    <property type="molecule type" value="Genomic_DNA"/>
</dbReference>
<dbReference type="InterPro" id="IPR029052">
    <property type="entry name" value="Metallo-depent_PP-like"/>
</dbReference>
<feature type="transmembrane region" description="Helical" evidence="2">
    <location>
        <begin position="6"/>
        <end position="27"/>
    </location>
</feature>
<evidence type="ECO:0000313" key="4">
    <source>
        <dbReference type="Proteomes" id="UP000254866"/>
    </source>
</evidence>
<dbReference type="OrthoDB" id="9984693at2759"/>
<dbReference type="PANTHER" id="PTHR13315:SF1">
    <property type="entry name" value="PROTEIN TED1"/>
    <property type="match status" value="1"/>
</dbReference>
<keyword evidence="4" id="KW-1185">Reference proteome</keyword>
<dbReference type="Gene3D" id="3.60.21.10">
    <property type="match status" value="1"/>
</dbReference>
<dbReference type="RefSeq" id="XP_031866843.1">
    <property type="nucleotide sequence ID" value="XM_032017412.1"/>
</dbReference>
<accession>A0A370TFA9</accession>
<dbReference type="AlphaFoldDB" id="A0A370TFA9"/>
<dbReference type="GeneID" id="43601638"/>
<dbReference type="GO" id="GO:0005783">
    <property type="term" value="C:endoplasmic reticulum"/>
    <property type="evidence" value="ECO:0007669"/>
    <property type="project" value="TreeGrafter"/>
</dbReference>
<evidence type="ECO:0000313" key="3">
    <source>
        <dbReference type="EMBL" id="RDL33350.1"/>
    </source>
</evidence>
<dbReference type="GO" id="GO:0016020">
    <property type="term" value="C:membrane"/>
    <property type="evidence" value="ECO:0007669"/>
    <property type="project" value="GOC"/>
</dbReference>
<comment type="caution">
    <text evidence="3">The sequence shown here is derived from an EMBL/GenBank/DDBJ whole genome shotgun (WGS) entry which is preliminary data.</text>
</comment>
<evidence type="ECO:0000256" key="2">
    <source>
        <dbReference type="SAM" id="Phobius"/>
    </source>
</evidence>
<dbReference type="Proteomes" id="UP000254866">
    <property type="component" value="Unassembled WGS sequence"/>
</dbReference>
<sequence length="607" mass="68405">MFPAAVLRIALLILVPVSFILSSYLYLYPIFHLCAFPSPEHAATSSFSTTVRQHIPFSRHDPKKIAPFRLLALGDPQLEGNSPLRDRQAQTFPNFSKFWKDALLLDGTRHNPLQRVRHSLHDLIDFYLDDIPSFFELFRKRLDHIGNDYYLGHIYRTLNWWADPTHVTVLGDLVGSQWIDDEEFENRGWRYWNRVVRGGVRVPDELTTQPSEASNSAKILGDDAAAWKKRIINVAGNHDIGYAGDLSPARMERFVRVFGKANYELRFQMPVDHASATQENVENVENDERKRPVPELRIIVLNDMNLDTPASSKELQDETYHFLNEVITASQDVSRPAHFTLVLTHIPLYKKEGICVDGPFFSFFNGHFDNGIQEQNHLSRDASKGFLEGIFGMSAATDAPGQGFGRHGLVINGHDHEGCDIYHYINQTAPPEQEWLAMRWKDAHSSRLDEEPGVPGLREITVRSMMGGFAGNAGLLSLWFDEETWDWNFEFANCGLGTQHIWWLVHILDLITLAIGIVYSVMVGIRSMIPVEDPVFMMERMGNGKVTMLKIETATEGKGGNGNEITVAGLMPTSGKLDVPGAGKKSLRKKKSGRILNGTLNGSSPPR</sequence>
<dbReference type="GO" id="GO:0006506">
    <property type="term" value="P:GPI anchor biosynthetic process"/>
    <property type="evidence" value="ECO:0007669"/>
    <property type="project" value="InterPro"/>
</dbReference>
<reference evidence="3 4" key="1">
    <citation type="journal article" date="2018" name="IMA Fungus">
        <title>IMA Genome-F 9: Draft genome sequence of Annulohypoxylon stygium, Aspergillus mulundensis, Berkeleyomyces basicola (syn. Thielaviopsis basicola), Ceratocystis smalleyi, two Cercospora beticola strains, Coleophoma cylindrospora, Fusarium fracticaudum, Phialophora cf. hyalina, and Morchella septimelata.</title>
        <authorList>
            <person name="Wingfield B.D."/>
            <person name="Bills G.F."/>
            <person name="Dong Y."/>
            <person name="Huang W."/>
            <person name="Nel W.J."/>
            <person name="Swalarsk-Parry B.S."/>
            <person name="Vaghefi N."/>
            <person name="Wilken P.M."/>
            <person name="An Z."/>
            <person name="de Beer Z.W."/>
            <person name="De Vos L."/>
            <person name="Chen L."/>
            <person name="Duong T.A."/>
            <person name="Gao Y."/>
            <person name="Hammerbacher A."/>
            <person name="Kikkert J.R."/>
            <person name="Li Y."/>
            <person name="Li H."/>
            <person name="Li K."/>
            <person name="Li Q."/>
            <person name="Liu X."/>
            <person name="Ma X."/>
            <person name="Naidoo K."/>
            <person name="Pethybridge S.J."/>
            <person name="Sun J."/>
            <person name="Steenkamp E.T."/>
            <person name="van der Nest M.A."/>
            <person name="van Wyk S."/>
            <person name="Wingfield M.J."/>
            <person name="Xiong C."/>
            <person name="Yue Q."/>
            <person name="Zhang X."/>
        </authorList>
    </citation>
    <scope>NUCLEOTIDE SEQUENCE [LARGE SCALE GENOMIC DNA]</scope>
    <source>
        <strain evidence="3 4">BP 5553</strain>
    </source>
</reference>
<dbReference type="STRING" id="2656787.A0A370TFA9"/>
<dbReference type="InterPro" id="IPR033308">
    <property type="entry name" value="PGAP5/Cdc1/Ted1"/>
</dbReference>
<dbReference type="PANTHER" id="PTHR13315">
    <property type="entry name" value="METALLO PHOSPHOESTERASE RELATED"/>
    <property type="match status" value="1"/>
</dbReference>
<dbReference type="SUPFAM" id="SSF56300">
    <property type="entry name" value="Metallo-dependent phosphatases"/>
    <property type="match status" value="1"/>
</dbReference>
<keyword evidence="2" id="KW-0812">Transmembrane</keyword>
<organism evidence="3 4">
    <name type="scientific">Venustampulla echinocandica</name>
    <dbReference type="NCBI Taxonomy" id="2656787"/>
    <lineage>
        <taxon>Eukaryota</taxon>
        <taxon>Fungi</taxon>
        <taxon>Dikarya</taxon>
        <taxon>Ascomycota</taxon>
        <taxon>Pezizomycotina</taxon>
        <taxon>Leotiomycetes</taxon>
        <taxon>Helotiales</taxon>
        <taxon>Pleuroascaceae</taxon>
        <taxon>Venustampulla</taxon>
    </lineage>
</organism>
<proteinExistence type="predicted"/>
<evidence type="ECO:0000256" key="1">
    <source>
        <dbReference type="ARBA" id="ARBA00023136"/>
    </source>
</evidence>
<keyword evidence="1 2" id="KW-0472">Membrane</keyword>
<protein>
    <submittedName>
        <fullName evidence="3">Metallo-dependent phosphatase</fullName>
    </submittedName>
</protein>
<keyword evidence="2" id="KW-1133">Transmembrane helix</keyword>
<gene>
    <name evidence="3" type="ORF">BP5553_08789</name>
</gene>
<name>A0A370TFA9_9HELO</name>